<reference evidence="2" key="2">
    <citation type="submission" date="2015-01" db="EMBL/GenBank/DDBJ databases">
        <title>Evolutionary Origins and Diversification of the Mycorrhizal Mutualists.</title>
        <authorList>
            <consortium name="DOE Joint Genome Institute"/>
            <consortium name="Mycorrhizal Genomics Consortium"/>
            <person name="Kohler A."/>
            <person name="Kuo A."/>
            <person name="Nagy L.G."/>
            <person name="Floudas D."/>
            <person name="Copeland A."/>
            <person name="Barry K.W."/>
            <person name="Cichocki N."/>
            <person name="Veneault-Fourrey C."/>
            <person name="LaButti K."/>
            <person name="Lindquist E.A."/>
            <person name="Lipzen A."/>
            <person name="Lundell T."/>
            <person name="Morin E."/>
            <person name="Murat C."/>
            <person name="Riley R."/>
            <person name="Ohm R."/>
            <person name="Sun H."/>
            <person name="Tunlid A."/>
            <person name="Henrissat B."/>
            <person name="Grigoriev I.V."/>
            <person name="Hibbett D.S."/>
            <person name="Martin F."/>
        </authorList>
    </citation>
    <scope>NUCLEOTIDE SEQUENCE [LARGE SCALE GENOMIC DNA]</scope>
    <source>
        <strain evidence="2">Marx 270</strain>
    </source>
</reference>
<accession>A0A0C3IPR0</accession>
<sequence>MGQPVYGAYKHVNHKVKPVPGVYPEDAQVHHQFPEDPLASLTPLTCHPPVFVPTKKLTQECLTSMKVNADGFLWPEEEKLFSHVMKLNEHALAFDESERRNFCSNYFSPYIIPVLPHKPWEFCNIPIPPGI</sequence>
<evidence type="ECO:0000313" key="2">
    <source>
        <dbReference type="Proteomes" id="UP000054217"/>
    </source>
</evidence>
<gene>
    <name evidence="1" type="ORF">M404DRAFT_156422</name>
</gene>
<organism evidence="1 2">
    <name type="scientific">Pisolithus tinctorius Marx 270</name>
    <dbReference type="NCBI Taxonomy" id="870435"/>
    <lineage>
        <taxon>Eukaryota</taxon>
        <taxon>Fungi</taxon>
        <taxon>Dikarya</taxon>
        <taxon>Basidiomycota</taxon>
        <taxon>Agaricomycotina</taxon>
        <taxon>Agaricomycetes</taxon>
        <taxon>Agaricomycetidae</taxon>
        <taxon>Boletales</taxon>
        <taxon>Sclerodermatineae</taxon>
        <taxon>Pisolithaceae</taxon>
        <taxon>Pisolithus</taxon>
    </lineage>
</organism>
<protein>
    <submittedName>
        <fullName evidence="1">Uncharacterized protein</fullName>
    </submittedName>
</protein>
<reference evidence="1 2" key="1">
    <citation type="submission" date="2014-04" db="EMBL/GenBank/DDBJ databases">
        <authorList>
            <consortium name="DOE Joint Genome Institute"/>
            <person name="Kuo A."/>
            <person name="Kohler A."/>
            <person name="Costa M.D."/>
            <person name="Nagy L.G."/>
            <person name="Floudas D."/>
            <person name="Copeland A."/>
            <person name="Barry K.W."/>
            <person name="Cichocki N."/>
            <person name="Veneault-Fourrey C."/>
            <person name="LaButti K."/>
            <person name="Lindquist E.A."/>
            <person name="Lipzen A."/>
            <person name="Lundell T."/>
            <person name="Morin E."/>
            <person name="Murat C."/>
            <person name="Sun H."/>
            <person name="Tunlid A."/>
            <person name="Henrissat B."/>
            <person name="Grigoriev I.V."/>
            <person name="Hibbett D.S."/>
            <person name="Martin F."/>
            <person name="Nordberg H.P."/>
            <person name="Cantor M.N."/>
            <person name="Hua S.X."/>
        </authorList>
    </citation>
    <scope>NUCLEOTIDE SEQUENCE [LARGE SCALE GENOMIC DNA]</scope>
    <source>
        <strain evidence="1 2">Marx 270</strain>
    </source>
</reference>
<dbReference type="Proteomes" id="UP000054217">
    <property type="component" value="Unassembled WGS sequence"/>
</dbReference>
<name>A0A0C3IPR0_PISTI</name>
<evidence type="ECO:0000313" key="1">
    <source>
        <dbReference type="EMBL" id="KIN98917.1"/>
    </source>
</evidence>
<dbReference type="HOGENOM" id="CLU_092523_0_1_1"/>
<dbReference type="InParanoid" id="A0A0C3IPR0"/>
<dbReference type="EMBL" id="KN832010">
    <property type="protein sequence ID" value="KIN98917.1"/>
    <property type="molecule type" value="Genomic_DNA"/>
</dbReference>
<keyword evidence="2" id="KW-1185">Reference proteome</keyword>
<dbReference type="AlphaFoldDB" id="A0A0C3IPR0"/>
<dbReference type="OrthoDB" id="5599163at2759"/>
<proteinExistence type="predicted"/>
<dbReference type="STRING" id="870435.A0A0C3IPR0"/>